<dbReference type="InterPro" id="IPR014036">
    <property type="entry name" value="DeoR-like_C"/>
</dbReference>
<dbReference type="InterPro" id="IPR037171">
    <property type="entry name" value="NagB/RpiA_transferase-like"/>
</dbReference>
<dbReference type="SUPFAM" id="SSF46785">
    <property type="entry name" value="Winged helix' DNA-binding domain"/>
    <property type="match status" value="1"/>
</dbReference>
<dbReference type="Gene3D" id="3.40.50.1360">
    <property type="match status" value="1"/>
</dbReference>
<dbReference type="Pfam" id="PF00455">
    <property type="entry name" value="DeoRC"/>
    <property type="match status" value="1"/>
</dbReference>
<keyword evidence="1" id="KW-0805">Transcription regulation</keyword>
<name>A0ABN1B4P3_9LACT</name>
<dbReference type="SUPFAM" id="SSF100950">
    <property type="entry name" value="NagB/RpiA/CoA transferase-like"/>
    <property type="match status" value="1"/>
</dbReference>
<organism evidence="4 5">
    <name type="scientific">Alkalibacterium indicireducens</name>
    <dbReference type="NCBI Taxonomy" id="398758"/>
    <lineage>
        <taxon>Bacteria</taxon>
        <taxon>Bacillati</taxon>
        <taxon>Bacillota</taxon>
        <taxon>Bacilli</taxon>
        <taxon>Lactobacillales</taxon>
        <taxon>Carnobacteriaceae</taxon>
        <taxon>Alkalibacterium</taxon>
    </lineage>
</organism>
<dbReference type="Pfam" id="PF08220">
    <property type="entry name" value="HTH_DeoR"/>
    <property type="match status" value="1"/>
</dbReference>
<proteinExistence type="predicted"/>
<keyword evidence="5" id="KW-1185">Reference proteome</keyword>
<keyword evidence="2" id="KW-0804">Transcription</keyword>
<protein>
    <submittedName>
        <fullName evidence="4">DeoR/GlpR family DNA-binding transcription regulator</fullName>
    </submittedName>
</protein>
<feature type="domain" description="HTH deoR-type" evidence="3">
    <location>
        <begin position="6"/>
        <end position="59"/>
    </location>
</feature>
<dbReference type="InterPro" id="IPR050313">
    <property type="entry name" value="Carb_Metab_HTH_regulators"/>
</dbReference>
<evidence type="ECO:0000256" key="1">
    <source>
        <dbReference type="ARBA" id="ARBA00023015"/>
    </source>
</evidence>
<sequence>MIPYVRQKRILEELEKNDVLFIENIVDVFPKYSESTIRRDLKVLEEENYVTLLRGGGVKLKGASHEVPANEKLHLNKDAKEYIAKIAATTVQDNDVIYIDSGTTTLAMVKYIVAKNVKVITTNTHLLMEQRNTNITSFYTLSGVVNYTIGSISGSSTDKDMSNLFFDKSYLGSTGFGINVGINTPDIKEATKKIIALRNSSQTYVLADVTKYNKKALSKAFDVKDCILITDQKIPEFDKENIKYMYS</sequence>
<accession>A0ABN1B4P3</accession>
<evidence type="ECO:0000256" key="2">
    <source>
        <dbReference type="ARBA" id="ARBA00023163"/>
    </source>
</evidence>
<keyword evidence="4" id="KW-0238">DNA-binding</keyword>
<evidence type="ECO:0000313" key="5">
    <source>
        <dbReference type="Proteomes" id="UP001410648"/>
    </source>
</evidence>
<gene>
    <name evidence="4" type="ORF">GCM10008936_17560</name>
</gene>
<dbReference type="SMART" id="SM00420">
    <property type="entry name" value="HTH_DEOR"/>
    <property type="match status" value="1"/>
</dbReference>
<dbReference type="PANTHER" id="PTHR30363">
    <property type="entry name" value="HTH-TYPE TRANSCRIPTIONAL REGULATOR SRLR-RELATED"/>
    <property type="match status" value="1"/>
</dbReference>
<dbReference type="PANTHER" id="PTHR30363:SF56">
    <property type="entry name" value="TRANSCRIPTIONAL REGULATOR, DEOR FAMILY"/>
    <property type="match status" value="1"/>
</dbReference>
<dbReference type="InterPro" id="IPR001034">
    <property type="entry name" value="DeoR_HTH"/>
</dbReference>
<dbReference type="GO" id="GO:0003677">
    <property type="term" value="F:DNA binding"/>
    <property type="evidence" value="ECO:0007669"/>
    <property type="project" value="UniProtKB-KW"/>
</dbReference>
<evidence type="ECO:0000313" key="4">
    <source>
        <dbReference type="EMBL" id="GAA0490197.1"/>
    </source>
</evidence>
<dbReference type="SMART" id="SM01134">
    <property type="entry name" value="DeoRC"/>
    <property type="match status" value="1"/>
</dbReference>
<dbReference type="InterPro" id="IPR036390">
    <property type="entry name" value="WH_DNA-bd_sf"/>
</dbReference>
<comment type="caution">
    <text evidence="4">The sequence shown here is derived from an EMBL/GenBank/DDBJ whole genome shotgun (WGS) entry which is preliminary data.</text>
</comment>
<reference evidence="4 5" key="1">
    <citation type="journal article" date="2019" name="Int. J. Syst. Evol. Microbiol.">
        <title>The Global Catalogue of Microorganisms (GCM) 10K type strain sequencing project: providing services to taxonomists for standard genome sequencing and annotation.</title>
        <authorList>
            <consortium name="The Broad Institute Genomics Platform"/>
            <consortium name="The Broad Institute Genome Sequencing Center for Infectious Disease"/>
            <person name="Wu L."/>
            <person name="Ma J."/>
        </authorList>
    </citation>
    <scope>NUCLEOTIDE SEQUENCE [LARGE SCALE GENOMIC DNA]</scope>
    <source>
        <strain evidence="4 5">JCM 14232</strain>
    </source>
</reference>
<evidence type="ECO:0000259" key="3">
    <source>
        <dbReference type="SMART" id="SM00420"/>
    </source>
</evidence>
<dbReference type="EMBL" id="BAAADA010000158">
    <property type="protein sequence ID" value="GAA0490197.1"/>
    <property type="molecule type" value="Genomic_DNA"/>
</dbReference>
<dbReference type="Proteomes" id="UP001410648">
    <property type="component" value="Unassembled WGS sequence"/>
</dbReference>